<dbReference type="EnsemblMetazoa" id="XM_019908978.1">
    <property type="protein sequence ID" value="XP_019764537.1"/>
    <property type="gene ID" value="LOC109540548"/>
</dbReference>
<dbReference type="OrthoDB" id="412780at2759"/>
<dbReference type="EMBL" id="KB741037">
    <property type="protein sequence ID" value="ENN74618.1"/>
    <property type="molecule type" value="Genomic_DNA"/>
</dbReference>
<evidence type="ECO:0000256" key="1">
    <source>
        <dbReference type="SAM" id="MobiDB-lite"/>
    </source>
</evidence>
<gene>
    <name evidence="3" type="ORF">D910_03067</name>
    <name evidence="2" type="ORF">YQE_08739</name>
</gene>
<dbReference type="KEGG" id="dpa:109540548"/>
<protein>
    <recommendedName>
        <fullName evidence="7">Lipocalin/cytosolic fatty-acid binding domain-containing protein</fullName>
    </recommendedName>
</protein>
<evidence type="ECO:0000313" key="4">
    <source>
        <dbReference type="EnsemblMetazoa" id="XP_019764537.1"/>
    </source>
</evidence>
<evidence type="ECO:0008006" key="7">
    <source>
        <dbReference type="Google" id="ProtNLM"/>
    </source>
</evidence>
<dbReference type="SUPFAM" id="SSF50814">
    <property type="entry name" value="Lipocalins"/>
    <property type="match status" value="1"/>
</dbReference>
<dbReference type="HOGENOM" id="CLU_1950982_0_0_1"/>
<keyword evidence="5" id="KW-1185">Reference proteome</keyword>
<dbReference type="InterPro" id="IPR012674">
    <property type="entry name" value="Calycin"/>
</dbReference>
<dbReference type="EMBL" id="KB631731">
    <property type="protein sequence ID" value="ERL85650.1"/>
    <property type="molecule type" value="Genomic_DNA"/>
</dbReference>
<dbReference type="AlphaFoldDB" id="N6TA68"/>
<feature type="region of interest" description="Disordered" evidence="1">
    <location>
        <begin position="54"/>
        <end position="74"/>
    </location>
</feature>
<reference evidence="5 6" key="1">
    <citation type="journal article" date="2013" name="Genome Biol.">
        <title>Draft genome of the mountain pine beetle, Dendroctonus ponderosae Hopkins, a major forest pest.</title>
        <authorList>
            <person name="Keeling C.I."/>
            <person name="Yuen M.M."/>
            <person name="Liao N.Y."/>
            <person name="Docking T.R."/>
            <person name="Chan S.K."/>
            <person name="Taylor G.A."/>
            <person name="Palmquist D.L."/>
            <person name="Jackman S.D."/>
            <person name="Nguyen A."/>
            <person name="Li M."/>
            <person name="Henderson H."/>
            <person name="Janes J.K."/>
            <person name="Zhao Y."/>
            <person name="Pandoh P."/>
            <person name="Moore R."/>
            <person name="Sperling F.A."/>
            <person name="Huber D.P."/>
            <person name="Birol I."/>
            <person name="Jones S.J."/>
            <person name="Bohlmann J."/>
        </authorList>
    </citation>
    <scope>NUCLEOTIDE SEQUENCE</scope>
</reference>
<dbReference type="Gene3D" id="2.40.128.20">
    <property type="match status" value="1"/>
</dbReference>
<evidence type="ECO:0000313" key="6">
    <source>
        <dbReference type="Proteomes" id="UP000030742"/>
    </source>
</evidence>
<feature type="compositionally biased region" description="Polar residues" evidence="1">
    <location>
        <begin position="59"/>
        <end position="68"/>
    </location>
</feature>
<dbReference type="Proteomes" id="UP000019118">
    <property type="component" value="Unassembled WGS sequence"/>
</dbReference>
<proteinExistence type="predicted"/>
<evidence type="ECO:0000313" key="3">
    <source>
        <dbReference type="EMBL" id="ERL85650.1"/>
    </source>
</evidence>
<dbReference type="Proteomes" id="UP000030742">
    <property type="component" value="Unassembled WGS sequence"/>
</dbReference>
<name>N6TA68_DENPD</name>
<reference evidence="4" key="2">
    <citation type="submission" date="2024-08" db="UniProtKB">
        <authorList>
            <consortium name="EnsemblMetazoa"/>
        </authorList>
    </citation>
    <scope>IDENTIFICATION</scope>
</reference>
<evidence type="ECO:0000313" key="5">
    <source>
        <dbReference type="Proteomes" id="UP000019118"/>
    </source>
</evidence>
<accession>N6TA68</accession>
<organism evidence="2">
    <name type="scientific">Dendroctonus ponderosae</name>
    <name type="common">Mountain pine beetle</name>
    <dbReference type="NCBI Taxonomy" id="77166"/>
    <lineage>
        <taxon>Eukaryota</taxon>
        <taxon>Metazoa</taxon>
        <taxon>Ecdysozoa</taxon>
        <taxon>Arthropoda</taxon>
        <taxon>Hexapoda</taxon>
        <taxon>Insecta</taxon>
        <taxon>Pterygota</taxon>
        <taxon>Neoptera</taxon>
        <taxon>Endopterygota</taxon>
        <taxon>Coleoptera</taxon>
        <taxon>Polyphaga</taxon>
        <taxon>Cucujiformia</taxon>
        <taxon>Curculionidae</taxon>
        <taxon>Scolytinae</taxon>
        <taxon>Dendroctonus</taxon>
    </lineage>
</organism>
<sequence length="129" mass="14044">MAFSGKYQLIKNEGILEHLVANGMPVEQAQKVEDDNQDLEISVNGDDIKISSRGPLQNLKLNQETTATGPDGKVFKSTASLNGDVLTVVSSFSSHEWTRIYSVSGSELTVTSRSSKSGVPDGKRIYKRI</sequence>
<evidence type="ECO:0000313" key="2">
    <source>
        <dbReference type="EMBL" id="ENN74618.1"/>
    </source>
</evidence>
<dbReference type="OMA" id="VQIVGKY"/>
<feature type="non-terminal residue" evidence="2">
    <location>
        <position position="1"/>
    </location>
</feature>